<dbReference type="Proteomes" id="UP000034166">
    <property type="component" value="Unassembled WGS sequence"/>
</dbReference>
<proteinExistence type="predicted"/>
<keyword evidence="3" id="KW-1185">Reference proteome</keyword>
<feature type="region of interest" description="Disordered" evidence="1">
    <location>
        <begin position="1"/>
        <end position="22"/>
    </location>
</feature>
<evidence type="ECO:0000256" key="1">
    <source>
        <dbReference type="SAM" id="MobiDB-lite"/>
    </source>
</evidence>
<organism evidence="2 3">
    <name type="scientific">Mesobacillus campisalis</name>
    <dbReference type="NCBI Taxonomy" id="1408103"/>
    <lineage>
        <taxon>Bacteria</taxon>
        <taxon>Bacillati</taxon>
        <taxon>Bacillota</taxon>
        <taxon>Bacilli</taxon>
        <taxon>Bacillales</taxon>
        <taxon>Bacillaceae</taxon>
        <taxon>Mesobacillus</taxon>
    </lineage>
</organism>
<protein>
    <submittedName>
        <fullName evidence="2">Uncharacterized protein</fullName>
    </submittedName>
</protein>
<feature type="compositionally biased region" description="Polar residues" evidence="1">
    <location>
        <begin position="1"/>
        <end position="14"/>
    </location>
</feature>
<name>A0A0M2SYR6_9BACI</name>
<reference evidence="2 3" key="1">
    <citation type="submission" date="2015-04" db="EMBL/GenBank/DDBJ databases">
        <title>Taxonomic description and genome sequence of Bacillus campisalis sp. nov., a novel member of the genus Bacillus isolated from solar saltern.</title>
        <authorList>
            <person name="Mathan Kumar R."/>
            <person name="Kaur G."/>
            <person name="Kumar A."/>
            <person name="Singh N.K."/>
            <person name="Kaur N."/>
            <person name="Kumar N."/>
            <person name="Mayilraj S."/>
        </authorList>
    </citation>
    <scope>NUCLEOTIDE SEQUENCE [LARGE SCALE GENOMIC DNA]</scope>
    <source>
        <strain evidence="2 3">SA2-6</strain>
    </source>
</reference>
<sequence length="69" mass="7561">MSSRETGQNENNVAHNIKEGAGAAFHAAHQGLEATENFAMNAVDQTSKAIKRAADNMNEMMNRDNENQK</sequence>
<evidence type="ECO:0000313" key="2">
    <source>
        <dbReference type="EMBL" id="KKK37760.1"/>
    </source>
</evidence>
<dbReference type="EMBL" id="LAYY01000012">
    <property type="protein sequence ID" value="KKK37760.1"/>
    <property type="molecule type" value="Genomic_DNA"/>
</dbReference>
<accession>A0A0M2SYR6</accession>
<evidence type="ECO:0000313" key="3">
    <source>
        <dbReference type="Proteomes" id="UP000034166"/>
    </source>
</evidence>
<comment type="caution">
    <text evidence="2">The sequence shown here is derived from an EMBL/GenBank/DDBJ whole genome shotgun (WGS) entry which is preliminary data.</text>
</comment>
<dbReference type="AlphaFoldDB" id="A0A0M2SYR6"/>
<dbReference type="RefSeq" id="WP_046524098.1">
    <property type="nucleotide sequence ID" value="NZ_LAYY01000012.1"/>
</dbReference>
<gene>
    <name evidence="2" type="ORF">WQ57_12450</name>
</gene>
<dbReference type="PATRIC" id="fig|1408103.3.peg.2805"/>